<dbReference type="Pfam" id="PF01571">
    <property type="entry name" value="GCV_T"/>
    <property type="match status" value="1"/>
</dbReference>
<dbReference type="Gene3D" id="3.30.1360.120">
    <property type="entry name" value="Probable tRNA modification gtpase trme, domain 1"/>
    <property type="match status" value="1"/>
</dbReference>
<comment type="similarity">
    <text evidence="1">Belongs to the GcvT family.</text>
</comment>
<evidence type="ECO:0000313" key="9">
    <source>
        <dbReference type="Proteomes" id="UP000182272"/>
    </source>
</evidence>
<dbReference type="SUPFAM" id="SSF51905">
    <property type="entry name" value="FAD/NAD(P)-binding domain"/>
    <property type="match status" value="1"/>
</dbReference>
<dbReference type="InterPro" id="IPR036188">
    <property type="entry name" value="FAD/NAD-bd_sf"/>
</dbReference>
<evidence type="ECO:0000256" key="3">
    <source>
        <dbReference type="ARBA" id="ARBA00023002"/>
    </source>
</evidence>
<dbReference type="SUPFAM" id="SSF101790">
    <property type="entry name" value="Aminomethyltransferase beta-barrel domain"/>
    <property type="match status" value="1"/>
</dbReference>
<dbReference type="InterPro" id="IPR028896">
    <property type="entry name" value="GcvT/YgfZ/DmdA"/>
</dbReference>
<feature type="domain" description="GCVT N-terminal" evidence="4">
    <location>
        <begin position="590"/>
        <end position="858"/>
    </location>
</feature>
<evidence type="ECO:0000259" key="6">
    <source>
        <dbReference type="Pfam" id="PF08669"/>
    </source>
</evidence>
<dbReference type="PRINTS" id="PR00411">
    <property type="entry name" value="PNDRDTASEI"/>
</dbReference>
<evidence type="ECO:0000313" key="8">
    <source>
        <dbReference type="EMBL" id="SEI21865.1"/>
    </source>
</evidence>
<accession>A0A1H6NXX1</accession>
<feature type="domain" description="SoxA A3" evidence="7">
    <location>
        <begin position="495"/>
        <end position="579"/>
    </location>
</feature>
<dbReference type="OrthoDB" id="5287468at2"/>
<dbReference type="Pfam" id="PF13510">
    <property type="entry name" value="Fer2_4"/>
    <property type="match status" value="1"/>
</dbReference>
<name>A0A1H6NXX1_9PSED</name>
<evidence type="ECO:0000259" key="4">
    <source>
        <dbReference type="Pfam" id="PF01571"/>
    </source>
</evidence>
<evidence type="ECO:0000259" key="7">
    <source>
        <dbReference type="Pfam" id="PF17806"/>
    </source>
</evidence>
<dbReference type="GO" id="GO:0008483">
    <property type="term" value="F:transaminase activity"/>
    <property type="evidence" value="ECO:0007669"/>
    <property type="project" value="UniProtKB-KW"/>
</dbReference>
<dbReference type="AlphaFoldDB" id="A0A1H6NXX1"/>
<dbReference type="InterPro" id="IPR029043">
    <property type="entry name" value="GcvT/YgfZ_C"/>
</dbReference>
<proteinExistence type="inferred from homology"/>
<reference evidence="8 9" key="1">
    <citation type="submission" date="2016-10" db="EMBL/GenBank/DDBJ databases">
        <authorList>
            <person name="de Groot N.N."/>
        </authorList>
    </citation>
    <scope>NUCLEOTIDE SEQUENCE [LARGE SCALE GENOMIC DNA]</scope>
    <source>
        <strain evidence="8 9">LMG 2158</strain>
    </source>
</reference>
<dbReference type="GO" id="GO:0016491">
    <property type="term" value="F:oxidoreductase activity"/>
    <property type="evidence" value="ECO:0007669"/>
    <property type="project" value="UniProtKB-KW"/>
</dbReference>
<dbReference type="SUPFAM" id="SSF103025">
    <property type="entry name" value="Folate-binding domain"/>
    <property type="match status" value="1"/>
</dbReference>
<dbReference type="InterPro" id="IPR042204">
    <property type="entry name" value="2Fe-2S-bd_N"/>
</dbReference>
<dbReference type="PANTHER" id="PTHR43757">
    <property type="entry name" value="AMINOMETHYLTRANSFERASE"/>
    <property type="match status" value="1"/>
</dbReference>
<dbReference type="InterPro" id="IPR041117">
    <property type="entry name" value="SoxA_A3"/>
</dbReference>
<evidence type="ECO:0000256" key="1">
    <source>
        <dbReference type="ARBA" id="ARBA00008609"/>
    </source>
</evidence>
<organism evidence="8 9">
    <name type="scientific">Pseudomonas asplenii</name>
    <dbReference type="NCBI Taxonomy" id="53407"/>
    <lineage>
        <taxon>Bacteria</taxon>
        <taxon>Pseudomonadati</taxon>
        <taxon>Pseudomonadota</taxon>
        <taxon>Gammaproteobacteria</taxon>
        <taxon>Pseudomonadales</taxon>
        <taxon>Pseudomonadaceae</taxon>
        <taxon>Pseudomonas</taxon>
    </lineage>
</organism>
<dbReference type="EMBL" id="LT629972">
    <property type="protein sequence ID" value="SEI21865.1"/>
    <property type="molecule type" value="Genomic_DNA"/>
</dbReference>
<feature type="domain" description="Aminomethyltransferase C-terminal" evidence="6">
    <location>
        <begin position="877"/>
        <end position="957"/>
    </location>
</feature>
<dbReference type="Pfam" id="PF08669">
    <property type="entry name" value="GCV_T_C"/>
    <property type="match status" value="1"/>
</dbReference>
<dbReference type="InterPro" id="IPR013977">
    <property type="entry name" value="GcvT_C"/>
</dbReference>
<dbReference type="RefSeq" id="WP_081354586.1">
    <property type="nucleotide sequence ID" value="NZ_LT629972.1"/>
</dbReference>
<evidence type="ECO:0000259" key="5">
    <source>
        <dbReference type="Pfam" id="PF07992"/>
    </source>
</evidence>
<dbReference type="FunFam" id="3.50.50.60:FF:000355">
    <property type="entry name" value="Sarcosine oxidase, alpha subunit"/>
    <property type="match status" value="1"/>
</dbReference>
<dbReference type="InterPro" id="IPR006222">
    <property type="entry name" value="GCVT_N"/>
</dbReference>
<dbReference type="Pfam" id="PF17806">
    <property type="entry name" value="SO_alpha_A3"/>
    <property type="match status" value="1"/>
</dbReference>
<sequence>MNRLPVPMGLLIDRSQPLDFSFDGKPYQGFAGDSIASALLAHGRFLLSRSFKYHRPRGPLTMAGQDANTLVQLPREPNVLADTHLLENGEQVTGQNFSGSLDNDRDAYLGKFSRFMPVGFYYRSFYKPKGAWKLWEPIIRKKAGLGVLDLSFKPEYYDKAYLFADLAVIGAGPAGLQAALIAADAGAQVLLIEQQPILGGSLTYARFDLEGRRADSLRRELVDAVERHANIRVLKNATCNAWFTDNYLPVIQGKRLYKVRATQCLIASGSFDQPVIFRNNDLPGVMLSSAAQRLMKLYAVKPGKRAVVLTGNDDGYLAALDLSDQGVEVAALVDMRAHPANREWLLALEKRGIPCHHGSTVYEALPEKGLRHVSGADIRKITGQGQVAQQGLIVDCDLLCMSGGYMPVYQLMCQAGGKLAYDDQLAEFTLSGLPSTLSVAGSAHGYHALDNVLADATHAAAQIVAALKLELAAQPLPMRAEAQVNFPWPIFPHPKGKDFVDFDEDLQVCDIINATRIGYRDVQLVKRFSTVGMGPSQGRHSALPTARLVAASTQRSVSETGVTTARPPFEAEKLAHVAGRAFDPYRQTPMHRRHLDAGAKMMPAGIWQRPAYYGKPSERDACMQAEALHVRNKVGIIDVSTLGGLDVRGPDAAELLNRMYTFAFLKQPVGRSRYALMTNEHGVVIDDGVCARFADNHFYVTATTSGVDRIYQQMLKWNAQWRLDVDIANVTAAICAVNVAGPDSRKVLEQVCSDLDLSAAGFPYLAVRQGTVAGIKARLLRVGFVGELGYEIHVPARHALKLWDALMAAGKAYDLRPFGVETQRLLRLEKGHVIISQDTDGMTHPAEIDMGWAVSRNKPFFVGRRSVDILEAQPQKRKLVGFTLPKASPQPLEGHLVLKGPDISGNVTSCEYSQTLDRIIGLAYAAFDQATPGQQIPIRVEGGVIVQATVVKLPFFDPENQRQEL</sequence>
<keyword evidence="2" id="KW-0808">Transferase</keyword>
<feature type="domain" description="FAD/NAD(P)-binding" evidence="5">
    <location>
        <begin position="165"/>
        <end position="417"/>
    </location>
</feature>
<dbReference type="InterPro" id="IPR023753">
    <property type="entry name" value="FAD/NAD-binding_dom"/>
</dbReference>
<dbReference type="Gene3D" id="3.10.20.440">
    <property type="entry name" value="2Fe-2S iron-sulphur cluster binding domain, sarcosine oxidase, alpha subunit, N-terminal domain"/>
    <property type="match status" value="1"/>
</dbReference>
<protein>
    <submittedName>
        <fullName evidence="8">Sarcosine oxidase subunit alpha</fullName>
    </submittedName>
</protein>
<dbReference type="Proteomes" id="UP000182272">
    <property type="component" value="Chromosome I"/>
</dbReference>
<dbReference type="InterPro" id="IPR027266">
    <property type="entry name" value="TrmE/GcvT-like"/>
</dbReference>
<dbReference type="Gene3D" id="3.50.50.60">
    <property type="entry name" value="FAD/NAD(P)-binding domain"/>
    <property type="match status" value="1"/>
</dbReference>
<keyword evidence="2" id="KW-0032">Aminotransferase</keyword>
<gene>
    <name evidence="8" type="ORF">SAMN05216581_4641</name>
</gene>
<dbReference type="Pfam" id="PF07992">
    <property type="entry name" value="Pyr_redox_2"/>
    <property type="match status" value="1"/>
</dbReference>
<dbReference type="PANTHER" id="PTHR43757:SF2">
    <property type="entry name" value="AMINOMETHYLTRANSFERASE, MITOCHONDRIAL"/>
    <property type="match status" value="1"/>
</dbReference>
<evidence type="ECO:0000256" key="2">
    <source>
        <dbReference type="ARBA" id="ARBA00022576"/>
    </source>
</evidence>
<keyword evidence="3" id="KW-0560">Oxidoreductase</keyword>